<dbReference type="EMBL" id="KN846957">
    <property type="protein sequence ID" value="KIW70239.1"/>
    <property type="molecule type" value="Genomic_DNA"/>
</dbReference>
<accession>A0A0D2GDL7</accession>
<evidence type="ECO:0000259" key="2">
    <source>
        <dbReference type="Pfam" id="PF06985"/>
    </source>
</evidence>
<dbReference type="EMBL" id="KN846957">
    <property type="protein sequence ID" value="KIW70241.1"/>
    <property type="molecule type" value="Genomic_DNA"/>
</dbReference>
<feature type="region of interest" description="Disordered" evidence="1">
    <location>
        <begin position="639"/>
        <end position="659"/>
    </location>
</feature>
<organism evidence="3 4">
    <name type="scientific">Phialophora macrospora</name>
    <dbReference type="NCBI Taxonomy" id="1851006"/>
    <lineage>
        <taxon>Eukaryota</taxon>
        <taxon>Fungi</taxon>
        <taxon>Dikarya</taxon>
        <taxon>Ascomycota</taxon>
        <taxon>Pezizomycotina</taxon>
        <taxon>Eurotiomycetes</taxon>
        <taxon>Chaetothyriomycetidae</taxon>
        <taxon>Chaetothyriales</taxon>
        <taxon>Herpotrichiellaceae</taxon>
        <taxon>Phialophora</taxon>
    </lineage>
</organism>
<dbReference type="Proteomes" id="UP000054266">
    <property type="component" value="Unassembled WGS sequence"/>
</dbReference>
<evidence type="ECO:0000256" key="1">
    <source>
        <dbReference type="SAM" id="MobiDB-lite"/>
    </source>
</evidence>
<gene>
    <name evidence="3" type="ORF">PV04_02529</name>
</gene>
<proteinExistence type="predicted"/>
<evidence type="ECO:0000313" key="3">
    <source>
        <dbReference type="EMBL" id="KIW70239.1"/>
    </source>
</evidence>
<keyword evidence="4" id="KW-1185">Reference proteome</keyword>
<feature type="compositionally biased region" description="Low complexity" evidence="1">
    <location>
        <begin position="639"/>
        <end position="656"/>
    </location>
</feature>
<name>A0A0D2GDL7_9EURO</name>
<evidence type="ECO:0000313" key="4">
    <source>
        <dbReference type="Proteomes" id="UP000054266"/>
    </source>
</evidence>
<dbReference type="PANTHER" id="PTHR39596:SF3">
    <property type="entry name" value="HETEROKARYON INCOMPATIBILITY DOMAIN-CONTAINING PROTEIN"/>
    <property type="match status" value="1"/>
</dbReference>
<sequence length="673" mass="75711">MDHLCLPHGAELTDEDEVPYVSYNDYLGVPFLEYVKTNAAYRAAANLVDAGSVSLYECTLETSDLERFLQTWLFFGLLQELLGDGLFDPNDFVRAATHSNTVVISTKELPARFRQWMREPKLDQQRLDHLRQCLHMTHLALVATPSAFNTKVKIGIAATAEVVSTAVILAAKARGMSTDFLVSLGCWGDFDEPRLRVADMQKRHGWCPAQAALTLQKFYSLQAKIYLSHITKRYQGQTHNGCTFEACCTWEIDVSKYRSLHLHPGTCRDVKVNQAKVIKVLKDGRIALLDLQFDRKSKRFFIKVVPARPNSWFVALSHVWADGLGNPKRNSLPQCQLGRIYGLIRRFCKPESSRSSNQKRPYLWLDTLCCPVDPGGKLLALAQMPQVYREASQVLALDSSLVDVDCKLLHPIEVMSRVFSSGWIFRLWTLNEANLASKLWVQFRDGPVELRQVLDGLSVMTEPETYHFTGELVSEYWKLRIESSKQDGGELWYLAEALRYRSLSRISDEPVCLAALLRIKAGVVTAGGGGGGGEVPPASNREDRTRNLRDERMARLWRASAQGHPKIPKTLIYHVGERLTTPGLRWAPSTLLNIKDTSRLFYSNETDLALPSFPPQRVRSRCPSGSTAFSVVRRRPLPACSTSSSAASSGSRYSARPSRRHVHQAATTWHCMI</sequence>
<dbReference type="EMBL" id="KN846957">
    <property type="protein sequence ID" value="KIW70240.1"/>
    <property type="molecule type" value="Genomic_DNA"/>
</dbReference>
<dbReference type="Pfam" id="PF06985">
    <property type="entry name" value="HET"/>
    <property type="match status" value="1"/>
</dbReference>
<dbReference type="STRING" id="5601.A0A0D2GDL7"/>
<dbReference type="InterPro" id="IPR010730">
    <property type="entry name" value="HET"/>
</dbReference>
<reference evidence="3 4" key="1">
    <citation type="submission" date="2015-01" db="EMBL/GenBank/DDBJ databases">
        <title>The Genome Sequence of Capronia semiimmersa CBS27337.</title>
        <authorList>
            <consortium name="The Broad Institute Genomics Platform"/>
            <person name="Cuomo C."/>
            <person name="de Hoog S."/>
            <person name="Gorbushina A."/>
            <person name="Stielow B."/>
            <person name="Teixiera M."/>
            <person name="Abouelleil A."/>
            <person name="Chapman S.B."/>
            <person name="Priest M."/>
            <person name="Young S.K."/>
            <person name="Wortman J."/>
            <person name="Nusbaum C."/>
            <person name="Birren B."/>
        </authorList>
    </citation>
    <scope>NUCLEOTIDE SEQUENCE [LARGE SCALE GENOMIC DNA]</scope>
    <source>
        <strain evidence="3 4">CBS 27337</strain>
    </source>
</reference>
<dbReference type="AlphaFoldDB" id="A0A0D2GDL7"/>
<feature type="domain" description="Heterokaryon incompatibility" evidence="2">
    <location>
        <begin position="313"/>
        <end position="397"/>
    </location>
</feature>
<dbReference type="PANTHER" id="PTHR39596">
    <property type="match status" value="1"/>
</dbReference>
<dbReference type="HOGENOM" id="CLU_009388_3_0_1"/>
<protein>
    <recommendedName>
        <fullName evidence="2">Heterokaryon incompatibility domain-containing protein</fullName>
    </recommendedName>
</protein>